<dbReference type="PANTHER" id="PTHR12299:SF29">
    <property type="entry name" value="SERPINE1 MRNA-BINDING PROTEIN 1"/>
    <property type="match status" value="1"/>
</dbReference>
<protein>
    <submittedName>
        <fullName evidence="5">SERPINE1 mRNA binding protein 1b</fullName>
    </submittedName>
</protein>
<feature type="compositionally biased region" description="Basic and acidic residues" evidence="3">
    <location>
        <begin position="192"/>
        <end position="220"/>
    </location>
</feature>
<dbReference type="Pfam" id="PF16174">
    <property type="entry name" value="IHABP4_N"/>
    <property type="match status" value="1"/>
</dbReference>
<dbReference type="GO" id="GO:0005737">
    <property type="term" value="C:cytoplasm"/>
    <property type="evidence" value="ECO:0007669"/>
    <property type="project" value="TreeGrafter"/>
</dbReference>
<feature type="compositionally biased region" description="Basic and acidic residues" evidence="3">
    <location>
        <begin position="249"/>
        <end position="262"/>
    </location>
</feature>
<feature type="region of interest" description="Disordered" evidence="3">
    <location>
        <begin position="158"/>
        <end position="404"/>
    </location>
</feature>
<evidence type="ECO:0000259" key="4">
    <source>
        <dbReference type="SMART" id="SM01233"/>
    </source>
</evidence>
<evidence type="ECO:0000313" key="5">
    <source>
        <dbReference type="Ensembl" id="ENSCCRP00015118414.1"/>
    </source>
</evidence>
<dbReference type="GO" id="GO:0006417">
    <property type="term" value="P:regulation of translation"/>
    <property type="evidence" value="ECO:0007669"/>
    <property type="project" value="UniProtKB-KW"/>
</dbReference>
<keyword evidence="1" id="KW-0810">Translation regulation</keyword>
<feature type="compositionally biased region" description="Low complexity" evidence="3">
    <location>
        <begin position="42"/>
        <end position="55"/>
    </location>
</feature>
<dbReference type="GO" id="GO:0003730">
    <property type="term" value="F:mRNA 3'-UTR binding"/>
    <property type="evidence" value="ECO:0007669"/>
    <property type="project" value="TreeGrafter"/>
</dbReference>
<dbReference type="Proteomes" id="UP000694700">
    <property type="component" value="Unplaced"/>
</dbReference>
<evidence type="ECO:0000256" key="1">
    <source>
        <dbReference type="ARBA" id="ARBA00022845"/>
    </source>
</evidence>
<feature type="region of interest" description="Disordered" evidence="3">
    <location>
        <begin position="38"/>
        <end position="146"/>
    </location>
</feature>
<dbReference type="Pfam" id="PF04774">
    <property type="entry name" value="HABP4_PAI-RBP1"/>
    <property type="match status" value="1"/>
</dbReference>
<dbReference type="GO" id="GO:0005634">
    <property type="term" value="C:nucleus"/>
    <property type="evidence" value="ECO:0007669"/>
    <property type="project" value="TreeGrafter"/>
</dbReference>
<dbReference type="InterPro" id="IPR006861">
    <property type="entry name" value="HABP4_PAIRBP1-bd"/>
</dbReference>
<feature type="compositionally biased region" description="Basic and acidic residues" evidence="3">
    <location>
        <begin position="269"/>
        <end position="300"/>
    </location>
</feature>
<accession>A0A8C2BED5</accession>
<dbReference type="AlphaFoldDB" id="A0A8C2BED5"/>
<evidence type="ECO:0000313" key="6">
    <source>
        <dbReference type="Proteomes" id="UP000694700"/>
    </source>
</evidence>
<feature type="compositionally biased region" description="Gly residues" evidence="3">
    <location>
        <begin position="369"/>
        <end position="380"/>
    </location>
</feature>
<dbReference type="InterPro" id="IPR032381">
    <property type="entry name" value="IHABP4_N"/>
</dbReference>
<dbReference type="PANTHER" id="PTHR12299">
    <property type="entry name" value="HYALURONIC ACID-BINDING PROTEIN 4"/>
    <property type="match status" value="1"/>
</dbReference>
<dbReference type="Gene3D" id="6.10.140.1040">
    <property type="match status" value="1"/>
</dbReference>
<proteinExistence type="inferred from homology"/>
<sequence>MPGHLQEGFGCVVTNRFDQLLDDESDPFEILKAAEIKKKEAAASGASKTAAQSAKQPKKESQKDRKNAAQDKKEEPQAPVPLKKEGMRRVGRRPEQQGPVSSQHQGGQGEARPGDRRPERRPPRERRFDKPADEKPEGGEFSADRPVFLCCADCDSLSFVEPSRPVGDKPSRGRGGGRGARGGRGRGMGRGEAFDSRGKRDFDRHSGNDKSRQKGEEKRGGSGLHNWGNVKEEASELDQSAAPEPVPEGEDHAPADSENKENEAEEVKEEGPKEMTLDEWKAMQDKERSKVEFNIRKPNEGNDGQWKKGYVLHKSKSEEVGTRQAGSVIEAGDVDPDSFHKADEGGDHHFRKPANDITSQLEINFGDLGRPGRGRGGSRGGRSEKGGGVSVPNVDDPEAFPALA</sequence>
<evidence type="ECO:0000256" key="3">
    <source>
        <dbReference type="SAM" id="MobiDB-lite"/>
    </source>
</evidence>
<dbReference type="InterPro" id="IPR039764">
    <property type="entry name" value="HABP4/SERBP1-like"/>
</dbReference>
<feature type="compositionally biased region" description="Gly residues" evidence="3">
    <location>
        <begin position="173"/>
        <end position="190"/>
    </location>
</feature>
<name>A0A8C2BED5_CYPCA</name>
<dbReference type="SMART" id="SM01233">
    <property type="entry name" value="HABP4_PAI-RBP1"/>
    <property type="match status" value="1"/>
</dbReference>
<feature type="domain" description="Hyaluronan/mRNA-binding protein" evidence="4">
    <location>
        <begin position="198"/>
        <end position="301"/>
    </location>
</feature>
<feature type="compositionally biased region" description="Basic and acidic residues" evidence="3">
    <location>
        <begin position="57"/>
        <end position="95"/>
    </location>
</feature>
<evidence type="ECO:0000256" key="2">
    <source>
        <dbReference type="ARBA" id="ARBA00035118"/>
    </source>
</evidence>
<feature type="compositionally biased region" description="Basic and acidic residues" evidence="3">
    <location>
        <begin position="337"/>
        <end position="348"/>
    </location>
</feature>
<comment type="similarity">
    <text evidence="2">Belongs to the SERBP1-HABP4 family.</text>
</comment>
<reference evidence="5" key="1">
    <citation type="submission" date="2025-08" db="UniProtKB">
        <authorList>
            <consortium name="Ensembl"/>
        </authorList>
    </citation>
    <scope>IDENTIFICATION</scope>
</reference>
<organism evidence="5 6">
    <name type="scientific">Cyprinus carpio</name>
    <name type="common">Common carp</name>
    <dbReference type="NCBI Taxonomy" id="7962"/>
    <lineage>
        <taxon>Eukaryota</taxon>
        <taxon>Metazoa</taxon>
        <taxon>Chordata</taxon>
        <taxon>Craniata</taxon>
        <taxon>Vertebrata</taxon>
        <taxon>Euteleostomi</taxon>
        <taxon>Actinopterygii</taxon>
        <taxon>Neopterygii</taxon>
        <taxon>Teleostei</taxon>
        <taxon>Ostariophysi</taxon>
        <taxon>Cypriniformes</taxon>
        <taxon>Cyprinidae</taxon>
        <taxon>Cyprininae</taxon>
        <taxon>Cyprinus</taxon>
    </lineage>
</organism>
<dbReference type="Ensembl" id="ENSCCRT00015122170.1">
    <property type="protein sequence ID" value="ENSCCRP00015118414.1"/>
    <property type="gene ID" value="ENSCCRG00015046674.1"/>
</dbReference>
<feature type="compositionally biased region" description="Basic and acidic residues" evidence="3">
    <location>
        <begin position="112"/>
        <end position="138"/>
    </location>
</feature>